<sequence length="138" mass="15318">MKPCRSRTSTHLRKSGGTGKCLYPWEGRGEWGFFRERGGWMDRCEQLFVLSHIGWVVSLDITRVGGLDQAKAYVPTTFALPPDDTTRLPQRLQVIPQIERVPAFIPRALGIGGTVPPLTLTCSCFAVQYYTGTVCLSA</sequence>
<organism evidence="1 2">
    <name type="scientific">Tuber melanosporum (strain Mel28)</name>
    <name type="common">Perigord black truffle</name>
    <dbReference type="NCBI Taxonomy" id="656061"/>
    <lineage>
        <taxon>Eukaryota</taxon>
        <taxon>Fungi</taxon>
        <taxon>Dikarya</taxon>
        <taxon>Ascomycota</taxon>
        <taxon>Pezizomycotina</taxon>
        <taxon>Pezizomycetes</taxon>
        <taxon>Pezizales</taxon>
        <taxon>Tuberaceae</taxon>
        <taxon>Tuber</taxon>
    </lineage>
</organism>
<evidence type="ECO:0000313" key="1">
    <source>
        <dbReference type="EMBL" id="CAZ79378.1"/>
    </source>
</evidence>
<dbReference type="AlphaFoldDB" id="D5G4D5"/>
<dbReference type="EMBL" id="FN429986">
    <property type="protein sequence ID" value="CAZ79378.1"/>
    <property type="molecule type" value="Genomic_DNA"/>
</dbReference>
<dbReference type="InParanoid" id="D5G4D5"/>
<dbReference type="Proteomes" id="UP000006911">
    <property type="component" value="Unassembled WGS sequence"/>
</dbReference>
<dbReference type="KEGG" id="tml:GSTUM_00004061001"/>
<gene>
    <name evidence="1" type="ORF">GSTUM_00004061001</name>
</gene>
<evidence type="ECO:0000313" key="2">
    <source>
        <dbReference type="Proteomes" id="UP000006911"/>
    </source>
</evidence>
<dbReference type="HOGENOM" id="CLU_1856743_0_0_1"/>
<accession>D5G4D5</accession>
<proteinExistence type="predicted"/>
<reference evidence="1 2" key="1">
    <citation type="journal article" date="2010" name="Nature">
        <title>Perigord black truffle genome uncovers evolutionary origins and mechanisms of symbiosis.</title>
        <authorList>
            <person name="Martin F."/>
            <person name="Kohler A."/>
            <person name="Murat C."/>
            <person name="Balestrini R."/>
            <person name="Coutinho P.M."/>
            <person name="Jaillon O."/>
            <person name="Montanini B."/>
            <person name="Morin E."/>
            <person name="Noel B."/>
            <person name="Percudani R."/>
            <person name="Porcel B."/>
            <person name="Rubini A."/>
            <person name="Amicucci A."/>
            <person name="Amselem J."/>
            <person name="Anthouard V."/>
            <person name="Arcioni S."/>
            <person name="Artiguenave F."/>
            <person name="Aury J.M."/>
            <person name="Ballario P."/>
            <person name="Bolchi A."/>
            <person name="Brenna A."/>
            <person name="Brun A."/>
            <person name="Buee M."/>
            <person name="Cantarel B."/>
            <person name="Chevalier G."/>
            <person name="Couloux A."/>
            <person name="Da Silva C."/>
            <person name="Denoeud F."/>
            <person name="Duplessis S."/>
            <person name="Ghignone S."/>
            <person name="Hilselberger B."/>
            <person name="Iotti M."/>
            <person name="Marcais B."/>
            <person name="Mello A."/>
            <person name="Miranda M."/>
            <person name="Pacioni G."/>
            <person name="Quesneville H."/>
            <person name="Riccioni C."/>
            <person name="Ruotolo R."/>
            <person name="Splivallo R."/>
            <person name="Stocchi V."/>
            <person name="Tisserant E."/>
            <person name="Viscomi A.R."/>
            <person name="Zambonelli A."/>
            <person name="Zampieri E."/>
            <person name="Henrissat B."/>
            <person name="Lebrun M.H."/>
            <person name="Paolocci F."/>
            <person name="Bonfante P."/>
            <person name="Ottonello S."/>
            <person name="Wincker P."/>
        </authorList>
    </citation>
    <scope>NUCLEOTIDE SEQUENCE [LARGE SCALE GENOMIC DNA]</scope>
    <source>
        <strain evidence="1 2">Mel28</strain>
    </source>
</reference>
<name>D5G4D5_TUBMM</name>
<protein>
    <submittedName>
        <fullName evidence="1">(Perigord truffle) hypothetical protein</fullName>
    </submittedName>
</protein>
<keyword evidence="2" id="KW-1185">Reference proteome</keyword>